<protein>
    <recommendedName>
        <fullName evidence="1">PSP1 C-terminal domain-containing protein</fullName>
    </recommendedName>
</protein>
<dbReference type="STRING" id="530564.Psta_3941"/>
<dbReference type="HOGENOM" id="CLU_1473906_0_0_0"/>
<feature type="domain" description="PSP1 C-terminal" evidence="1">
    <location>
        <begin position="58"/>
        <end position="143"/>
    </location>
</feature>
<evidence type="ECO:0000313" key="2">
    <source>
        <dbReference type="EMBL" id="ADB18595.1"/>
    </source>
</evidence>
<organism evidence="2 3">
    <name type="scientific">Pirellula staleyi (strain ATCC 27377 / DSM 6068 / ICPB 4128)</name>
    <name type="common">Pirella staleyi</name>
    <dbReference type="NCBI Taxonomy" id="530564"/>
    <lineage>
        <taxon>Bacteria</taxon>
        <taxon>Pseudomonadati</taxon>
        <taxon>Planctomycetota</taxon>
        <taxon>Planctomycetia</taxon>
        <taxon>Pirellulales</taxon>
        <taxon>Pirellulaceae</taxon>
        <taxon>Pirellula</taxon>
    </lineage>
</organism>
<dbReference type="EMBL" id="CP001848">
    <property type="protein sequence ID" value="ADB18595.1"/>
    <property type="molecule type" value="Genomic_DNA"/>
</dbReference>
<reference evidence="2 3" key="1">
    <citation type="journal article" date="2009" name="Stand. Genomic Sci.">
        <title>Complete genome sequence of Pirellula staleyi type strain (ATCC 27377).</title>
        <authorList>
            <person name="Clum A."/>
            <person name="Tindall B.J."/>
            <person name="Sikorski J."/>
            <person name="Ivanova N."/>
            <person name="Mavrommatis K."/>
            <person name="Lucas S."/>
            <person name="Glavina del Rio T."/>
            <person name="Nolan M."/>
            <person name="Chen F."/>
            <person name="Tice H."/>
            <person name="Pitluck S."/>
            <person name="Cheng J.F."/>
            <person name="Chertkov O."/>
            <person name="Brettin T."/>
            <person name="Han C."/>
            <person name="Detter J.C."/>
            <person name="Kuske C."/>
            <person name="Bruce D."/>
            <person name="Goodwin L."/>
            <person name="Ovchinikova G."/>
            <person name="Pati A."/>
            <person name="Mikhailova N."/>
            <person name="Chen A."/>
            <person name="Palaniappan K."/>
            <person name="Land M."/>
            <person name="Hauser L."/>
            <person name="Chang Y.J."/>
            <person name="Jeffries C.D."/>
            <person name="Chain P."/>
            <person name="Rohde M."/>
            <person name="Goker M."/>
            <person name="Bristow J."/>
            <person name="Eisen J.A."/>
            <person name="Markowitz V."/>
            <person name="Hugenholtz P."/>
            <person name="Kyrpides N.C."/>
            <person name="Klenk H.P."/>
            <person name="Lapidus A."/>
        </authorList>
    </citation>
    <scope>NUCLEOTIDE SEQUENCE [LARGE SCALE GENOMIC DNA]</scope>
    <source>
        <strain evidence="3">ATCC 27377 / DSM 6068 / ICPB 4128</strain>
    </source>
</reference>
<keyword evidence="3" id="KW-1185">Reference proteome</keyword>
<evidence type="ECO:0000313" key="3">
    <source>
        <dbReference type="Proteomes" id="UP000001887"/>
    </source>
</evidence>
<evidence type="ECO:0000259" key="1">
    <source>
        <dbReference type="PROSITE" id="PS51411"/>
    </source>
</evidence>
<accession>D2R1Y4</accession>
<dbReference type="AlphaFoldDB" id="D2R1Y4"/>
<sequence length="183" mass="19752">MLGQHWVRVGVVGEVGRFTAPDAARYARGSRVVLRTRRGLEVGDVLSPIEQASGYADGVLLRGVTVEDDLLLARLDRKKAEALDVCQQWLERQGMPAVLLDAEPMLDGSRVFFHFLGEVPEGFDALSDALTDEFRQATGIDKFAETLEHGCGPGCGTDDAENGCKTGSCNTCAVLHACSTKKK</sequence>
<dbReference type="InterPro" id="IPR007557">
    <property type="entry name" value="PSP1_C"/>
</dbReference>
<dbReference type="Pfam" id="PF04468">
    <property type="entry name" value="PSP1"/>
    <property type="match status" value="1"/>
</dbReference>
<proteinExistence type="predicted"/>
<dbReference type="eggNOG" id="COG1774">
    <property type="taxonomic scope" value="Bacteria"/>
</dbReference>
<dbReference type="KEGG" id="psl:Psta_3941"/>
<name>D2R1Y4_PIRSD</name>
<gene>
    <name evidence="2" type="ordered locus">Psta_3941</name>
</gene>
<dbReference type="PROSITE" id="PS51411">
    <property type="entry name" value="PSP1_C"/>
    <property type="match status" value="1"/>
</dbReference>
<dbReference type="Proteomes" id="UP000001887">
    <property type="component" value="Chromosome"/>
</dbReference>
<dbReference type="OrthoDB" id="287205at2"/>